<dbReference type="EMBL" id="CAJPWZ010002367">
    <property type="protein sequence ID" value="CAG2236715.1"/>
    <property type="molecule type" value="Genomic_DNA"/>
</dbReference>
<evidence type="ECO:0000313" key="1">
    <source>
        <dbReference type="EMBL" id="CAG2236715.1"/>
    </source>
</evidence>
<comment type="caution">
    <text evidence="1">The sequence shown here is derived from an EMBL/GenBank/DDBJ whole genome shotgun (WGS) entry which is preliminary data.</text>
</comment>
<organism evidence="1 2">
    <name type="scientific">Mytilus edulis</name>
    <name type="common">Blue mussel</name>
    <dbReference type="NCBI Taxonomy" id="6550"/>
    <lineage>
        <taxon>Eukaryota</taxon>
        <taxon>Metazoa</taxon>
        <taxon>Spiralia</taxon>
        <taxon>Lophotrochozoa</taxon>
        <taxon>Mollusca</taxon>
        <taxon>Bivalvia</taxon>
        <taxon>Autobranchia</taxon>
        <taxon>Pteriomorphia</taxon>
        <taxon>Mytilida</taxon>
        <taxon>Mytiloidea</taxon>
        <taxon>Mytilidae</taxon>
        <taxon>Mytilinae</taxon>
        <taxon>Mytilus</taxon>
    </lineage>
</organism>
<sequence>MKFVFVGRSKVVENYVALISAKKLEIEEELNRKKKIKTGSMKLKPIEMSLLTKEDKFAQLKNIAPDFNFEPNKEIGTITFSGVEEDITKAKVTIFEITNNYHSIRIDCLSEHKCQLLKRKPVSDIMYESFSDDNISIVWDISDDHVTVCTSQDNRRHIEKVFTDTIREDEIKLDEASKDVLMLDEWVEKLASITHKYGDIVHIDDSFKDRIVITAISNVFDGILKEVEIYIRDTRSSIKEYELLIEEEEKLRFFKNHCRGWVKELEVQYRDQELEIRFGRKSVKIKGTPKTIHTVDDEIKNYLRKINKDIHVISEIGIDSLLVIKLKLMA</sequence>
<reference evidence="1" key="1">
    <citation type="submission" date="2021-03" db="EMBL/GenBank/DDBJ databases">
        <authorList>
            <person name="Bekaert M."/>
        </authorList>
    </citation>
    <scope>NUCLEOTIDE SEQUENCE</scope>
</reference>
<dbReference type="OrthoDB" id="6139109at2759"/>
<protein>
    <submittedName>
        <fullName evidence="1">Uncharacterized protein</fullName>
    </submittedName>
</protein>
<proteinExistence type="predicted"/>
<gene>
    <name evidence="1" type="ORF">MEDL_49236</name>
</gene>
<dbReference type="Proteomes" id="UP000683360">
    <property type="component" value="Unassembled WGS sequence"/>
</dbReference>
<keyword evidence="2" id="KW-1185">Reference proteome</keyword>
<dbReference type="AlphaFoldDB" id="A0A8S3U7P1"/>
<accession>A0A8S3U7P1</accession>
<evidence type="ECO:0000313" key="2">
    <source>
        <dbReference type="Proteomes" id="UP000683360"/>
    </source>
</evidence>
<name>A0A8S3U7P1_MYTED</name>